<sequence length="89" mass="9450">MTLLQYLSGSVFAVTILLATFASGATPLPSSEVQALKEIVIKLGKKNRNFNVDPCSGESGWANQNEPNGFQNVVTCGNCTSTICHVVSM</sequence>
<evidence type="ECO:0000313" key="2">
    <source>
        <dbReference type="Proteomes" id="UP001060215"/>
    </source>
</evidence>
<name>A0ACC0H3W1_9ERIC</name>
<dbReference type="Proteomes" id="UP001060215">
    <property type="component" value="Chromosome 7"/>
</dbReference>
<organism evidence="1 2">
    <name type="scientific">Camellia lanceoleosa</name>
    <dbReference type="NCBI Taxonomy" id="1840588"/>
    <lineage>
        <taxon>Eukaryota</taxon>
        <taxon>Viridiplantae</taxon>
        <taxon>Streptophyta</taxon>
        <taxon>Embryophyta</taxon>
        <taxon>Tracheophyta</taxon>
        <taxon>Spermatophyta</taxon>
        <taxon>Magnoliopsida</taxon>
        <taxon>eudicotyledons</taxon>
        <taxon>Gunneridae</taxon>
        <taxon>Pentapetalae</taxon>
        <taxon>asterids</taxon>
        <taxon>Ericales</taxon>
        <taxon>Theaceae</taxon>
        <taxon>Camellia</taxon>
    </lineage>
</organism>
<protein>
    <submittedName>
        <fullName evidence="1">Leucine-rich repeat receptor-like serine/threonine-protein kinase</fullName>
    </submittedName>
</protein>
<gene>
    <name evidence="1" type="ORF">LOK49_LG07G03020</name>
</gene>
<evidence type="ECO:0000313" key="1">
    <source>
        <dbReference type="EMBL" id="KAI8008178.1"/>
    </source>
</evidence>
<comment type="caution">
    <text evidence="1">The sequence shown here is derived from an EMBL/GenBank/DDBJ whole genome shotgun (WGS) entry which is preliminary data.</text>
</comment>
<proteinExistence type="predicted"/>
<dbReference type="EMBL" id="CM045764">
    <property type="protein sequence ID" value="KAI8008178.1"/>
    <property type="molecule type" value="Genomic_DNA"/>
</dbReference>
<accession>A0ACC0H3W1</accession>
<reference evidence="1 2" key="1">
    <citation type="journal article" date="2022" name="Plant J.">
        <title>Chromosome-level genome of Camellia lanceoleosa provides a valuable resource for understanding genome evolution and self-incompatibility.</title>
        <authorList>
            <person name="Gong W."/>
            <person name="Xiao S."/>
            <person name="Wang L."/>
            <person name="Liao Z."/>
            <person name="Chang Y."/>
            <person name="Mo W."/>
            <person name="Hu G."/>
            <person name="Li W."/>
            <person name="Zhao G."/>
            <person name="Zhu H."/>
            <person name="Hu X."/>
            <person name="Ji K."/>
            <person name="Xiang X."/>
            <person name="Song Q."/>
            <person name="Yuan D."/>
            <person name="Jin S."/>
            <person name="Zhang L."/>
        </authorList>
    </citation>
    <scope>NUCLEOTIDE SEQUENCE [LARGE SCALE GENOMIC DNA]</scope>
    <source>
        <strain evidence="1">SQ_2022a</strain>
    </source>
</reference>
<keyword evidence="2" id="KW-1185">Reference proteome</keyword>